<dbReference type="Proteomes" id="UP000321393">
    <property type="component" value="Unassembled WGS sequence"/>
</dbReference>
<proteinExistence type="predicted"/>
<dbReference type="EMBL" id="SSTE01013117">
    <property type="protein sequence ID" value="KAA0047582.1"/>
    <property type="molecule type" value="Genomic_DNA"/>
</dbReference>
<accession>A0A5A7TVU2</accession>
<evidence type="ECO:0000313" key="3">
    <source>
        <dbReference type="Proteomes" id="UP000321393"/>
    </source>
</evidence>
<gene>
    <name evidence="2" type="ORF">E5676_scaffold648G00110</name>
    <name evidence="1" type="ORF">E6C27_scaffold115G00500</name>
</gene>
<organism evidence="1 3">
    <name type="scientific">Cucumis melo var. makuwa</name>
    <name type="common">Oriental melon</name>
    <dbReference type="NCBI Taxonomy" id="1194695"/>
    <lineage>
        <taxon>Eukaryota</taxon>
        <taxon>Viridiplantae</taxon>
        <taxon>Streptophyta</taxon>
        <taxon>Embryophyta</taxon>
        <taxon>Tracheophyta</taxon>
        <taxon>Spermatophyta</taxon>
        <taxon>Magnoliopsida</taxon>
        <taxon>eudicotyledons</taxon>
        <taxon>Gunneridae</taxon>
        <taxon>Pentapetalae</taxon>
        <taxon>rosids</taxon>
        <taxon>fabids</taxon>
        <taxon>Cucurbitales</taxon>
        <taxon>Cucurbitaceae</taxon>
        <taxon>Benincaseae</taxon>
        <taxon>Cucumis</taxon>
    </lineage>
</organism>
<comment type="caution">
    <text evidence="1">The sequence shown here is derived from an EMBL/GenBank/DDBJ whole genome shotgun (WGS) entry which is preliminary data.</text>
</comment>
<reference evidence="3 4" key="1">
    <citation type="submission" date="2019-08" db="EMBL/GenBank/DDBJ databases">
        <title>Draft genome sequences of two oriental melons (Cucumis melo L. var makuwa).</title>
        <authorList>
            <person name="Kwon S.-Y."/>
        </authorList>
    </citation>
    <scope>NUCLEOTIDE SEQUENCE [LARGE SCALE GENOMIC DNA]</scope>
    <source>
        <strain evidence="4">cv. Chang Bougi</strain>
        <strain evidence="3">cv. SW 3</strain>
        <tissue evidence="1">Leaf</tissue>
    </source>
</reference>
<dbReference type="PROSITE" id="PS51257">
    <property type="entry name" value="PROKAR_LIPOPROTEIN"/>
    <property type="match status" value="1"/>
</dbReference>
<evidence type="ECO:0000313" key="4">
    <source>
        <dbReference type="Proteomes" id="UP000321947"/>
    </source>
</evidence>
<evidence type="ECO:0000313" key="2">
    <source>
        <dbReference type="EMBL" id="TYK08241.1"/>
    </source>
</evidence>
<protein>
    <submittedName>
        <fullName evidence="1">Gypsy/ty3 element polyprotein</fullName>
    </submittedName>
</protein>
<sequence length="105" mass="12289">MVVRNVSGRGQSSYLAATIVTFGCFVSDEYRLFYCDPSIGMRAVDTLRRWKKVMQKLIEECLDALEAKIEAIKKELQQIPVLKKTMERMHAMLTKMYEDHQRQSR</sequence>
<dbReference type="Proteomes" id="UP000321947">
    <property type="component" value="Unassembled WGS sequence"/>
</dbReference>
<dbReference type="EMBL" id="SSTD01012901">
    <property type="protein sequence ID" value="TYK08241.1"/>
    <property type="molecule type" value="Genomic_DNA"/>
</dbReference>
<dbReference type="AlphaFoldDB" id="A0A5A7TVU2"/>
<name>A0A5A7TVU2_CUCMM</name>
<evidence type="ECO:0000313" key="1">
    <source>
        <dbReference type="EMBL" id="KAA0047582.1"/>
    </source>
</evidence>